<organism evidence="2 3">
    <name type="scientific">Brassica cretica</name>
    <name type="common">Mustard</name>
    <dbReference type="NCBI Taxonomy" id="69181"/>
    <lineage>
        <taxon>Eukaryota</taxon>
        <taxon>Viridiplantae</taxon>
        <taxon>Streptophyta</taxon>
        <taxon>Embryophyta</taxon>
        <taxon>Tracheophyta</taxon>
        <taxon>Spermatophyta</taxon>
        <taxon>Magnoliopsida</taxon>
        <taxon>eudicotyledons</taxon>
        <taxon>Gunneridae</taxon>
        <taxon>Pentapetalae</taxon>
        <taxon>rosids</taxon>
        <taxon>malvids</taxon>
        <taxon>Brassicales</taxon>
        <taxon>Brassicaceae</taxon>
        <taxon>Brassiceae</taxon>
        <taxon>Brassica</taxon>
    </lineage>
</organism>
<reference evidence="2" key="1">
    <citation type="submission" date="2019-12" db="EMBL/GenBank/DDBJ databases">
        <title>Genome sequencing and annotation of Brassica cretica.</title>
        <authorList>
            <person name="Studholme D.J."/>
            <person name="Sarris P."/>
        </authorList>
    </citation>
    <scope>NUCLEOTIDE SEQUENCE</scope>
    <source>
        <strain evidence="2">PFS-109/04</strain>
        <tissue evidence="2">Leaf</tissue>
    </source>
</reference>
<feature type="compositionally biased region" description="Low complexity" evidence="1">
    <location>
        <begin position="58"/>
        <end position="82"/>
    </location>
</feature>
<evidence type="ECO:0000313" key="3">
    <source>
        <dbReference type="Proteomes" id="UP000712600"/>
    </source>
</evidence>
<accession>A0A8S9P4I3</accession>
<sequence>MRSLTLVTSESSPPSTFAASLAPKTLHPALFRTDCVVMRPLELFPLVMDKFSPSSLPGLSNGESSRSSETSLGSELTGSNSSTSLSLAEGLSSGVVKSSLFPRIFVVPRGRIARVRAVKVANIFLNSSSVSEMASALAAETSAAGVLRLVLLPPLRGVCRLFVSSVVMSG</sequence>
<gene>
    <name evidence="2" type="ORF">F2Q69_00006439</name>
</gene>
<feature type="region of interest" description="Disordered" evidence="1">
    <location>
        <begin position="56"/>
        <end position="82"/>
    </location>
</feature>
<evidence type="ECO:0000313" key="2">
    <source>
        <dbReference type="EMBL" id="KAF3510419.1"/>
    </source>
</evidence>
<proteinExistence type="predicted"/>
<protein>
    <submittedName>
        <fullName evidence="2">Uncharacterized protein</fullName>
    </submittedName>
</protein>
<comment type="caution">
    <text evidence="2">The sequence shown here is derived from an EMBL/GenBank/DDBJ whole genome shotgun (WGS) entry which is preliminary data.</text>
</comment>
<name>A0A8S9P4I3_BRACR</name>
<dbReference type="Proteomes" id="UP000712600">
    <property type="component" value="Unassembled WGS sequence"/>
</dbReference>
<dbReference type="EMBL" id="QGKX02001521">
    <property type="protein sequence ID" value="KAF3510419.1"/>
    <property type="molecule type" value="Genomic_DNA"/>
</dbReference>
<evidence type="ECO:0000256" key="1">
    <source>
        <dbReference type="SAM" id="MobiDB-lite"/>
    </source>
</evidence>
<dbReference type="AlphaFoldDB" id="A0A8S9P4I3"/>